<gene>
    <name evidence="2" type="ORF">CHS0354_001419</name>
</gene>
<evidence type="ECO:0000313" key="3">
    <source>
        <dbReference type="Proteomes" id="UP001195483"/>
    </source>
</evidence>
<reference evidence="2" key="2">
    <citation type="journal article" date="2021" name="Genome Biol. Evol.">
        <title>Developing a high-quality reference genome for a parasitic bivalve with doubly uniparental inheritance (Bivalvia: Unionida).</title>
        <authorList>
            <person name="Smith C.H."/>
        </authorList>
    </citation>
    <scope>NUCLEOTIDE SEQUENCE</scope>
    <source>
        <strain evidence="2">CHS0354</strain>
        <tissue evidence="2">Mantle</tissue>
    </source>
</reference>
<name>A0AAE0T805_9BIVA</name>
<dbReference type="AlphaFoldDB" id="A0AAE0T805"/>
<dbReference type="EMBL" id="JAEAOA010000138">
    <property type="protein sequence ID" value="KAK3605451.1"/>
    <property type="molecule type" value="Genomic_DNA"/>
</dbReference>
<reference evidence="2" key="3">
    <citation type="submission" date="2023-05" db="EMBL/GenBank/DDBJ databases">
        <authorList>
            <person name="Smith C.H."/>
        </authorList>
    </citation>
    <scope>NUCLEOTIDE SEQUENCE</scope>
    <source>
        <strain evidence="2">CHS0354</strain>
        <tissue evidence="2">Mantle</tissue>
    </source>
</reference>
<protein>
    <submittedName>
        <fullName evidence="2">Uncharacterized protein</fullName>
    </submittedName>
</protein>
<accession>A0AAE0T805</accession>
<reference evidence="2" key="1">
    <citation type="journal article" date="2021" name="Genome Biol. Evol.">
        <title>A High-Quality Reference Genome for a Parasitic Bivalve with Doubly Uniparental Inheritance (Bivalvia: Unionida).</title>
        <authorList>
            <person name="Smith C.H."/>
        </authorList>
    </citation>
    <scope>NUCLEOTIDE SEQUENCE</scope>
    <source>
        <strain evidence="2">CHS0354</strain>
    </source>
</reference>
<dbReference type="Proteomes" id="UP001195483">
    <property type="component" value="Unassembled WGS sequence"/>
</dbReference>
<comment type="caution">
    <text evidence="2">The sequence shown here is derived from an EMBL/GenBank/DDBJ whole genome shotgun (WGS) entry which is preliminary data.</text>
</comment>
<evidence type="ECO:0000256" key="1">
    <source>
        <dbReference type="SAM" id="MobiDB-lite"/>
    </source>
</evidence>
<proteinExistence type="predicted"/>
<keyword evidence="3" id="KW-1185">Reference proteome</keyword>
<sequence>MLERKHPQSGLTLDMETGPGRSGNIKTPLSLTLDIKIGPGRVKMQSGNTKTPLGLTLGMEIVPGGVKNARVEILKCHQALHLIWRFGQMD</sequence>
<feature type="region of interest" description="Disordered" evidence="1">
    <location>
        <begin position="1"/>
        <end position="26"/>
    </location>
</feature>
<organism evidence="2 3">
    <name type="scientific">Potamilus streckersoni</name>
    <dbReference type="NCBI Taxonomy" id="2493646"/>
    <lineage>
        <taxon>Eukaryota</taxon>
        <taxon>Metazoa</taxon>
        <taxon>Spiralia</taxon>
        <taxon>Lophotrochozoa</taxon>
        <taxon>Mollusca</taxon>
        <taxon>Bivalvia</taxon>
        <taxon>Autobranchia</taxon>
        <taxon>Heteroconchia</taxon>
        <taxon>Palaeoheterodonta</taxon>
        <taxon>Unionida</taxon>
        <taxon>Unionoidea</taxon>
        <taxon>Unionidae</taxon>
        <taxon>Ambleminae</taxon>
        <taxon>Lampsilini</taxon>
        <taxon>Potamilus</taxon>
    </lineage>
</organism>
<evidence type="ECO:0000313" key="2">
    <source>
        <dbReference type="EMBL" id="KAK3605451.1"/>
    </source>
</evidence>